<organism evidence="4 5">
    <name type="scientific">Castilleja foliolosa</name>
    <dbReference type="NCBI Taxonomy" id="1961234"/>
    <lineage>
        <taxon>Eukaryota</taxon>
        <taxon>Viridiplantae</taxon>
        <taxon>Streptophyta</taxon>
        <taxon>Embryophyta</taxon>
        <taxon>Tracheophyta</taxon>
        <taxon>Spermatophyta</taxon>
        <taxon>Magnoliopsida</taxon>
        <taxon>eudicotyledons</taxon>
        <taxon>Gunneridae</taxon>
        <taxon>Pentapetalae</taxon>
        <taxon>asterids</taxon>
        <taxon>lamiids</taxon>
        <taxon>Lamiales</taxon>
        <taxon>Orobanchaceae</taxon>
        <taxon>Pedicularideae</taxon>
        <taxon>Castillejinae</taxon>
        <taxon>Castilleja</taxon>
    </lineage>
</organism>
<evidence type="ECO:0000313" key="5">
    <source>
        <dbReference type="Proteomes" id="UP001632038"/>
    </source>
</evidence>
<dbReference type="AlphaFoldDB" id="A0ABD3D4Y6"/>
<sequence length="282" mass="32697">MGSGGWFKTIISLKRSKRTKLKQLEHSTKISNGSKSKHHSNWTSKKKFKLRELTPDVAATIIQSAYRAYMARKGLRRLKGIARFRGVIEERHSVKNQAISALNHIHFWSRVQAEIKARWQGMVVDSRTRQKKLENQVKLDAKLHELEVEWSGGPETMEEIVNRIQQRESAAAKRERTMAYAFSHQWRASTNQCFGQSYYDLSKESYGWSWKERWVAVRPWENRYQTRPSLVKKVETLEIKHNKTSDASNLTSLKNLKPVLSNGKVVQTNSRKTSRVSQVTTA</sequence>
<keyword evidence="1" id="KW-0112">Calmodulin-binding</keyword>
<gene>
    <name evidence="4" type="primary">IQD10</name>
    <name evidence="4" type="ORF">CASFOL_019198</name>
</gene>
<proteinExistence type="inferred from homology"/>
<evidence type="ECO:0000256" key="1">
    <source>
        <dbReference type="ARBA" id="ARBA00022860"/>
    </source>
</evidence>
<dbReference type="GO" id="GO:0005516">
    <property type="term" value="F:calmodulin binding"/>
    <property type="evidence" value="ECO:0007669"/>
    <property type="project" value="UniProtKB-KW"/>
</dbReference>
<evidence type="ECO:0000313" key="4">
    <source>
        <dbReference type="EMBL" id="KAL3636899.1"/>
    </source>
</evidence>
<evidence type="ECO:0000256" key="3">
    <source>
        <dbReference type="SAM" id="MobiDB-lite"/>
    </source>
</evidence>
<dbReference type="PANTHER" id="PTHR32295">
    <property type="entry name" value="IQ-DOMAIN 5-RELATED"/>
    <property type="match status" value="1"/>
</dbReference>
<dbReference type="Pfam" id="PF00612">
    <property type="entry name" value="IQ"/>
    <property type="match status" value="1"/>
</dbReference>
<dbReference type="EMBL" id="JAVIJP010000026">
    <property type="protein sequence ID" value="KAL3636899.1"/>
    <property type="molecule type" value="Genomic_DNA"/>
</dbReference>
<accession>A0ABD3D4Y6</accession>
<comment type="caution">
    <text evidence="4">The sequence shown here is derived from an EMBL/GenBank/DDBJ whole genome shotgun (WGS) entry which is preliminary data.</text>
</comment>
<dbReference type="Proteomes" id="UP001632038">
    <property type="component" value="Unassembled WGS sequence"/>
</dbReference>
<reference evidence="5" key="1">
    <citation type="journal article" date="2024" name="IScience">
        <title>Strigolactones Initiate the Formation of Haustorium-like Structures in Castilleja.</title>
        <authorList>
            <person name="Buerger M."/>
            <person name="Peterson D."/>
            <person name="Chory J."/>
        </authorList>
    </citation>
    <scope>NUCLEOTIDE SEQUENCE [LARGE SCALE GENOMIC DNA]</scope>
</reference>
<keyword evidence="5" id="KW-1185">Reference proteome</keyword>
<dbReference type="CDD" id="cd23767">
    <property type="entry name" value="IQCD"/>
    <property type="match status" value="1"/>
</dbReference>
<dbReference type="Gene3D" id="1.20.5.1190">
    <property type="entry name" value="iswi atpase"/>
    <property type="match status" value="1"/>
</dbReference>
<dbReference type="InterPro" id="IPR000048">
    <property type="entry name" value="IQ_motif_EF-hand-BS"/>
</dbReference>
<comment type="similarity">
    <text evidence="2">Belongs to the IQD family.</text>
</comment>
<feature type="region of interest" description="Disordered" evidence="3">
    <location>
        <begin position="22"/>
        <end position="43"/>
    </location>
</feature>
<name>A0ABD3D4Y6_9LAMI</name>
<dbReference type="PROSITE" id="PS50096">
    <property type="entry name" value="IQ"/>
    <property type="match status" value="1"/>
</dbReference>
<protein>
    <submittedName>
        <fullName evidence="4">Short calmodulin-binding motif protein</fullName>
    </submittedName>
</protein>
<evidence type="ECO:0000256" key="2">
    <source>
        <dbReference type="ARBA" id="ARBA00024341"/>
    </source>
</evidence>
<dbReference type="PANTHER" id="PTHR32295:SF134">
    <property type="entry name" value="PROTEIN IQ-DOMAIN 10"/>
    <property type="match status" value="1"/>
</dbReference>